<feature type="region of interest" description="Disordered" evidence="6">
    <location>
        <begin position="1"/>
        <end position="30"/>
    </location>
</feature>
<protein>
    <submittedName>
        <fullName evidence="9">Integrase/recombinase XerC</fullName>
    </submittedName>
</protein>
<evidence type="ECO:0000313" key="10">
    <source>
        <dbReference type="Proteomes" id="UP000520814"/>
    </source>
</evidence>
<comment type="caution">
    <text evidence="9">The sequence shown here is derived from an EMBL/GenBank/DDBJ whole genome shotgun (WGS) entry which is preliminary data.</text>
</comment>
<dbReference type="Pfam" id="PF02899">
    <property type="entry name" value="Phage_int_SAM_1"/>
    <property type="match status" value="1"/>
</dbReference>
<dbReference type="InterPro" id="IPR004107">
    <property type="entry name" value="Integrase_SAM-like_N"/>
</dbReference>
<dbReference type="GO" id="GO:0015074">
    <property type="term" value="P:DNA integration"/>
    <property type="evidence" value="ECO:0007669"/>
    <property type="project" value="UniProtKB-KW"/>
</dbReference>
<dbReference type="Proteomes" id="UP000520814">
    <property type="component" value="Unassembled WGS sequence"/>
</dbReference>
<keyword evidence="2" id="KW-0229">DNA integration</keyword>
<dbReference type="EMBL" id="JACHGW010000003">
    <property type="protein sequence ID" value="MBB6051659.1"/>
    <property type="molecule type" value="Genomic_DNA"/>
</dbReference>
<dbReference type="InterPro" id="IPR002104">
    <property type="entry name" value="Integrase_catalytic"/>
</dbReference>
<keyword evidence="4" id="KW-0233">DNA recombination</keyword>
<reference evidence="9 10" key="1">
    <citation type="submission" date="2020-08" db="EMBL/GenBank/DDBJ databases">
        <title>Genomic Encyclopedia of Type Strains, Phase IV (KMG-IV): sequencing the most valuable type-strain genomes for metagenomic binning, comparative biology and taxonomic classification.</title>
        <authorList>
            <person name="Goeker M."/>
        </authorList>
    </citation>
    <scope>NUCLEOTIDE SEQUENCE [LARGE SCALE GENOMIC DNA]</scope>
    <source>
        <strain evidence="9 10">DSM 23562</strain>
    </source>
</reference>
<sequence length="330" mass="35934">MPELAREGREAPFVSEARGQQDAPVHRGGLKRVGSNGSELLALFLESHSPTTMAAYRRDLDDYAAFCGSETPTAIADLLALAAGDANRRALAYRTHLRQRKLSPATINRRLAALRSLSKLARLLGQTTWALEVTNLASEAYRDTRGPGRETVQGMLALAEQSPRDHALLRLLYDLGLRRAEVCSLDVADLETTRLWVLGKGRLEKTPLELPAPTRQALLDWLAVRGSEPGALFTNQDRSGKGDGRLSGRSVHRIVGKYAEALGVSARPHGLRHTAITEACKAATAAGIGIEEVLDFSRHKSLAVLMRYRDRERNVQGKLAALVAGEQLAP</sequence>
<dbReference type="PROSITE" id="PS51898">
    <property type="entry name" value="TYR_RECOMBINASE"/>
    <property type="match status" value="1"/>
</dbReference>
<dbReference type="InterPro" id="IPR010998">
    <property type="entry name" value="Integrase_recombinase_N"/>
</dbReference>
<dbReference type="InterPro" id="IPR050090">
    <property type="entry name" value="Tyrosine_recombinase_XerCD"/>
</dbReference>
<feature type="domain" description="Core-binding (CB)" evidence="8">
    <location>
        <begin position="35"/>
        <end position="122"/>
    </location>
</feature>
<dbReference type="PANTHER" id="PTHR30349">
    <property type="entry name" value="PHAGE INTEGRASE-RELATED"/>
    <property type="match status" value="1"/>
</dbReference>
<keyword evidence="3 5" id="KW-0238">DNA-binding</keyword>
<dbReference type="InterPro" id="IPR011010">
    <property type="entry name" value="DNA_brk_join_enz"/>
</dbReference>
<name>A0A7W9STI1_ARMRO</name>
<evidence type="ECO:0000256" key="4">
    <source>
        <dbReference type="ARBA" id="ARBA00023172"/>
    </source>
</evidence>
<evidence type="ECO:0000256" key="5">
    <source>
        <dbReference type="PROSITE-ProRule" id="PRU01248"/>
    </source>
</evidence>
<dbReference type="InterPro" id="IPR013762">
    <property type="entry name" value="Integrase-like_cat_sf"/>
</dbReference>
<dbReference type="PROSITE" id="PS51900">
    <property type="entry name" value="CB"/>
    <property type="match status" value="1"/>
</dbReference>
<dbReference type="Pfam" id="PF00589">
    <property type="entry name" value="Phage_integrase"/>
    <property type="match status" value="1"/>
</dbReference>
<dbReference type="GO" id="GO:0006310">
    <property type="term" value="P:DNA recombination"/>
    <property type="evidence" value="ECO:0007669"/>
    <property type="project" value="UniProtKB-KW"/>
</dbReference>
<evidence type="ECO:0000256" key="6">
    <source>
        <dbReference type="SAM" id="MobiDB-lite"/>
    </source>
</evidence>
<proteinExistence type="inferred from homology"/>
<evidence type="ECO:0000313" key="9">
    <source>
        <dbReference type="EMBL" id="MBB6051659.1"/>
    </source>
</evidence>
<feature type="domain" description="Tyr recombinase" evidence="7">
    <location>
        <begin position="142"/>
        <end position="321"/>
    </location>
</feature>
<evidence type="ECO:0000259" key="8">
    <source>
        <dbReference type="PROSITE" id="PS51900"/>
    </source>
</evidence>
<dbReference type="SUPFAM" id="SSF47823">
    <property type="entry name" value="lambda integrase-like, N-terminal domain"/>
    <property type="match status" value="1"/>
</dbReference>
<dbReference type="SUPFAM" id="SSF56349">
    <property type="entry name" value="DNA breaking-rejoining enzymes"/>
    <property type="match status" value="1"/>
</dbReference>
<comment type="similarity">
    <text evidence="1">Belongs to the 'phage' integrase family.</text>
</comment>
<keyword evidence="10" id="KW-1185">Reference proteome</keyword>
<gene>
    <name evidence="9" type="ORF">HNQ39_003469</name>
</gene>
<accession>A0A7W9STI1</accession>
<organism evidence="9 10">
    <name type="scientific">Armatimonas rosea</name>
    <dbReference type="NCBI Taxonomy" id="685828"/>
    <lineage>
        <taxon>Bacteria</taxon>
        <taxon>Bacillati</taxon>
        <taxon>Armatimonadota</taxon>
        <taxon>Armatimonadia</taxon>
        <taxon>Armatimonadales</taxon>
        <taxon>Armatimonadaceae</taxon>
        <taxon>Armatimonas</taxon>
    </lineage>
</organism>
<dbReference type="InterPro" id="IPR044068">
    <property type="entry name" value="CB"/>
</dbReference>
<evidence type="ECO:0000256" key="2">
    <source>
        <dbReference type="ARBA" id="ARBA00022908"/>
    </source>
</evidence>
<evidence type="ECO:0000256" key="3">
    <source>
        <dbReference type="ARBA" id="ARBA00023125"/>
    </source>
</evidence>
<dbReference type="RefSeq" id="WP_184199073.1">
    <property type="nucleotide sequence ID" value="NZ_JACHGW010000003.1"/>
</dbReference>
<dbReference type="PANTHER" id="PTHR30349:SF64">
    <property type="entry name" value="PROPHAGE INTEGRASE INTD-RELATED"/>
    <property type="match status" value="1"/>
</dbReference>
<evidence type="ECO:0000256" key="1">
    <source>
        <dbReference type="ARBA" id="ARBA00008857"/>
    </source>
</evidence>
<dbReference type="GO" id="GO:0003677">
    <property type="term" value="F:DNA binding"/>
    <property type="evidence" value="ECO:0007669"/>
    <property type="project" value="UniProtKB-UniRule"/>
</dbReference>
<evidence type="ECO:0000259" key="7">
    <source>
        <dbReference type="PROSITE" id="PS51898"/>
    </source>
</evidence>
<feature type="compositionally biased region" description="Basic and acidic residues" evidence="6">
    <location>
        <begin position="1"/>
        <end position="10"/>
    </location>
</feature>
<dbReference type="AlphaFoldDB" id="A0A7W9STI1"/>
<dbReference type="Gene3D" id="1.10.150.130">
    <property type="match status" value="1"/>
</dbReference>
<dbReference type="Gene3D" id="1.10.443.10">
    <property type="entry name" value="Intergrase catalytic core"/>
    <property type="match status" value="1"/>
</dbReference>